<feature type="binding site" evidence="5">
    <location>
        <position position="122"/>
    </location>
    <ligand>
        <name>orotate</name>
        <dbReference type="ChEBI" id="CHEBI:30839"/>
    </ligand>
</feature>
<keyword evidence="4 5" id="KW-0665">Pyrimidine biosynthesis</keyword>
<evidence type="ECO:0000313" key="11">
    <source>
        <dbReference type="Proteomes" id="UP001059985"/>
    </source>
</evidence>
<dbReference type="Proteomes" id="UP001059822">
    <property type="component" value="Chromosome"/>
</dbReference>
<comment type="caution">
    <text evidence="5">Lacks conserved residue(s) required for the propagation of feature annotation.</text>
</comment>
<dbReference type="PANTHER" id="PTHR19278">
    <property type="entry name" value="OROTATE PHOSPHORIBOSYLTRANSFERASE"/>
    <property type="match status" value="1"/>
</dbReference>
<dbReference type="AlphaFoldDB" id="A0A9Q9C0A0"/>
<keyword evidence="3 5" id="KW-0460">Magnesium</keyword>
<comment type="pathway">
    <text evidence="5">Pyrimidine metabolism; UMP biosynthesis via de novo pathway; UMP from orotate: step 1/2.</text>
</comment>
<dbReference type="GO" id="GO:0019856">
    <property type="term" value="P:pyrimidine nucleobase biosynthetic process"/>
    <property type="evidence" value="ECO:0007669"/>
    <property type="project" value="InterPro"/>
</dbReference>
<gene>
    <name evidence="5 8" type="primary">pyrE</name>
    <name evidence="9" type="ORF">LUA81_01640</name>
    <name evidence="8" type="ORF">LUA82_01650</name>
</gene>
<keyword evidence="1 5" id="KW-0328">Glycosyltransferase</keyword>
<keyword evidence="2 5" id="KW-0808">Transferase</keyword>
<sequence>MLSENLLSIFINSGAVLKGHFILSSGVHSDTYIQCAKLFENPKIGEELCTFLIRKAQDKILTQNIDLVISPAIGGIVVGYEVAKQLGVRFVFFERVEGAFMLRRGFEIKYSDKILIVEDVITTGKSSMEILKCIGNMKDNVVGELSMVKRNNNGLSIPFPVVSLLELEIPHYADDNLPDDLKQIPAVYHGSRFTM</sequence>
<feature type="binding site" description="in other chain" evidence="5">
    <location>
        <begin position="118"/>
        <end position="126"/>
    </location>
    <ligand>
        <name>5-phospho-alpha-D-ribose 1-diphosphate</name>
        <dbReference type="ChEBI" id="CHEBI:58017"/>
        <note>ligand shared between dimeric partners</note>
    </ligand>
</feature>
<dbReference type="CDD" id="cd06223">
    <property type="entry name" value="PRTases_typeI"/>
    <property type="match status" value="1"/>
</dbReference>
<evidence type="ECO:0000256" key="6">
    <source>
        <dbReference type="NCBIfam" id="TIGR01367"/>
    </source>
</evidence>
<dbReference type="HAMAP" id="MF_01208">
    <property type="entry name" value="PyrE"/>
    <property type="match status" value="1"/>
</dbReference>
<comment type="subunit">
    <text evidence="5">Homodimer.</text>
</comment>
<evidence type="ECO:0000313" key="8">
    <source>
        <dbReference type="EMBL" id="UTO55764.1"/>
    </source>
</evidence>
<name>A0A9Q9C0A0_9RICK</name>
<dbReference type="RefSeq" id="WP_218193709.1">
    <property type="nucleotide sequence ID" value="NZ_CP054597.1"/>
</dbReference>
<dbReference type="EMBL" id="CP089285">
    <property type="protein sequence ID" value="UTO56681.1"/>
    <property type="molecule type" value="Genomic_DNA"/>
</dbReference>
<accession>A0A9Q9C0A0</accession>
<evidence type="ECO:0000313" key="10">
    <source>
        <dbReference type="Proteomes" id="UP001059822"/>
    </source>
</evidence>
<evidence type="ECO:0000256" key="2">
    <source>
        <dbReference type="ARBA" id="ARBA00022679"/>
    </source>
</evidence>
<feature type="binding site" evidence="5">
    <location>
        <position position="95"/>
    </location>
    <ligand>
        <name>5-phospho-alpha-D-ribose 1-diphosphate</name>
        <dbReference type="ChEBI" id="CHEBI:58017"/>
        <note>ligand shared between dimeric partners</note>
    </ligand>
</feature>
<dbReference type="InterPro" id="IPR006273">
    <property type="entry name" value="Orotate_PRibTrfase_bac"/>
</dbReference>
<evidence type="ECO:0000313" key="9">
    <source>
        <dbReference type="EMBL" id="UTO56681.1"/>
    </source>
</evidence>
<dbReference type="PANTHER" id="PTHR19278:SF9">
    <property type="entry name" value="URIDINE 5'-MONOPHOSPHATE SYNTHASE"/>
    <property type="match status" value="1"/>
</dbReference>
<dbReference type="InterPro" id="IPR000836">
    <property type="entry name" value="PRTase_dom"/>
</dbReference>
<evidence type="ECO:0000259" key="7">
    <source>
        <dbReference type="Pfam" id="PF00156"/>
    </source>
</evidence>
<comment type="similarity">
    <text evidence="5">Belongs to the purine/pyrimidine phosphoribosyltransferase family. PyrE subfamily.</text>
</comment>
<evidence type="ECO:0000256" key="4">
    <source>
        <dbReference type="ARBA" id="ARBA00022975"/>
    </source>
</evidence>
<feature type="domain" description="Phosphoribosyltransferase" evidence="7">
    <location>
        <begin position="46"/>
        <end position="159"/>
    </location>
</feature>
<feature type="binding site" evidence="5">
    <location>
        <position position="150"/>
    </location>
    <ligand>
        <name>orotate</name>
        <dbReference type="ChEBI" id="CHEBI:30839"/>
    </ligand>
</feature>
<dbReference type="NCBIfam" id="TIGR01367">
    <property type="entry name" value="pyrE_Therm"/>
    <property type="match status" value="1"/>
</dbReference>
<comment type="catalytic activity">
    <reaction evidence="5">
        <text>orotidine 5'-phosphate + diphosphate = orotate + 5-phospho-alpha-D-ribose 1-diphosphate</text>
        <dbReference type="Rhea" id="RHEA:10380"/>
        <dbReference type="ChEBI" id="CHEBI:30839"/>
        <dbReference type="ChEBI" id="CHEBI:33019"/>
        <dbReference type="ChEBI" id="CHEBI:57538"/>
        <dbReference type="ChEBI" id="CHEBI:58017"/>
        <dbReference type="EC" id="2.4.2.10"/>
    </reaction>
</comment>
<evidence type="ECO:0000256" key="3">
    <source>
        <dbReference type="ARBA" id="ARBA00022842"/>
    </source>
</evidence>
<comment type="function">
    <text evidence="5">Catalyzes the transfer of a ribosyl phosphate group from 5-phosphoribose 1-diphosphate to orotate, leading to the formation of orotidine monophosphate (OMP).</text>
</comment>
<comment type="cofactor">
    <cofactor evidence="5">
        <name>Mg(2+)</name>
        <dbReference type="ChEBI" id="CHEBI:18420"/>
    </cofactor>
</comment>
<dbReference type="Proteomes" id="UP001059985">
    <property type="component" value="Chromosome"/>
</dbReference>
<dbReference type="InterPro" id="IPR023031">
    <property type="entry name" value="OPRT"/>
</dbReference>
<proteinExistence type="inferred from homology"/>
<reference evidence="8" key="1">
    <citation type="journal article" date="2022" name="Microorganisms">
        <title>Assembly and Comparison of Ca. Neoehrlichia mikurensis Genomes.</title>
        <authorList>
            <person name="Azagi T."/>
            <person name="Dirks R.P."/>
            <person name="Yebra-Pimentel E.S."/>
            <person name="Schaap P.J."/>
            <person name="Koehorst J.J."/>
            <person name="Esser H.J."/>
            <person name="Sprong H."/>
        </authorList>
    </citation>
    <scope>NUCLEOTIDE SEQUENCE</scope>
    <source>
        <strain evidence="9">18-2804</strain>
        <strain evidence="8">18-2837</strain>
    </source>
</reference>
<dbReference type="EMBL" id="CP089286">
    <property type="protein sequence ID" value="UTO55764.1"/>
    <property type="molecule type" value="Genomic_DNA"/>
</dbReference>
<dbReference type="GO" id="GO:0004588">
    <property type="term" value="F:orotate phosphoribosyltransferase activity"/>
    <property type="evidence" value="ECO:0007669"/>
    <property type="project" value="UniProtKB-UniRule"/>
</dbReference>
<evidence type="ECO:0000256" key="1">
    <source>
        <dbReference type="ARBA" id="ARBA00022676"/>
    </source>
</evidence>
<organism evidence="8 10">
    <name type="scientific">Neoehrlichia mikurensis</name>
    <dbReference type="NCBI Taxonomy" id="89586"/>
    <lineage>
        <taxon>Bacteria</taxon>
        <taxon>Pseudomonadati</taxon>
        <taxon>Pseudomonadota</taxon>
        <taxon>Alphaproteobacteria</taxon>
        <taxon>Rickettsiales</taxon>
        <taxon>Anaplasmataceae</taxon>
        <taxon>Candidatus Neoehrlichia</taxon>
    </lineage>
</organism>
<dbReference type="EC" id="2.4.2.10" evidence="5 6"/>
<protein>
    <recommendedName>
        <fullName evidence="5 6">Orotate phosphoribosyltransferase</fullName>
        <shortName evidence="5">OPRT</shortName>
        <shortName evidence="5">OPRTase</shortName>
        <ecNumber evidence="5 6">2.4.2.10</ecNumber>
    </recommendedName>
</protein>
<dbReference type="GO" id="GO:0000287">
    <property type="term" value="F:magnesium ion binding"/>
    <property type="evidence" value="ECO:0007669"/>
    <property type="project" value="UniProtKB-UniRule"/>
</dbReference>
<keyword evidence="11" id="KW-1185">Reference proteome</keyword>
<dbReference type="Pfam" id="PF00156">
    <property type="entry name" value="Pribosyltran"/>
    <property type="match status" value="1"/>
</dbReference>
<evidence type="ECO:0000256" key="5">
    <source>
        <dbReference type="HAMAP-Rule" id="MF_01208"/>
    </source>
</evidence>
<dbReference type="GO" id="GO:0044205">
    <property type="term" value="P:'de novo' UMP biosynthetic process"/>
    <property type="evidence" value="ECO:0007669"/>
    <property type="project" value="UniProtKB-UniRule"/>
</dbReference>